<proteinExistence type="predicted"/>
<evidence type="ECO:0000313" key="2">
    <source>
        <dbReference type="Proteomes" id="UP001153954"/>
    </source>
</evidence>
<evidence type="ECO:0008006" key="3">
    <source>
        <dbReference type="Google" id="ProtNLM"/>
    </source>
</evidence>
<organism evidence="1 2">
    <name type="scientific">Euphydryas editha</name>
    <name type="common">Edith's checkerspot</name>
    <dbReference type="NCBI Taxonomy" id="104508"/>
    <lineage>
        <taxon>Eukaryota</taxon>
        <taxon>Metazoa</taxon>
        <taxon>Ecdysozoa</taxon>
        <taxon>Arthropoda</taxon>
        <taxon>Hexapoda</taxon>
        <taxon>Insecta</taxon>
        <taxon>Pterygota</taxon>
        <taxon>Neoptera</taxon>
        <taxon>Endopterygota</taxon>
        <taxon>Lepidoptera</taxon>
        <taxon>Glossata</taxon>
        <taxon>Ditrysia</taxon>
        <taxon>Papilionoidea</taxon>
        <taxon>Nymphalidae</taxon>
        <taxon>Nymphalinae</taxon>
        <taxon>Euphydryas</taxon>
    </lineage>
</organism>
<accession>A0AAU9UJB0</accession>
<dbReference type="AlphaFoldDB" id="A0AAU9UJB0"/>
<comment type="caution">
    <text evidence="1">The sequence shown here is derived from an EMBL/GenBank/DDBJ whole genome shotgun (WGS) entry which is preliminary data.</text>
</comment>
<name>A0AAU9UJB0_EUPED</name>
<keyword evidence="2" id="KW-1185">Reference proteome</keyword>
<protein>
    <recommendedName>
        <fullName evidence="3">Reverse transcriptase domain-containing protein</fullName>
    </recommendedName>
</protein>
<reference evidence="1" key="1">
    <citation type="submission" date="2022-03" db="EMBL/GenBank/DDBJ databases">
        <authorList>
            <person name="Tunstrom K."/>
        </authorList>
    </citation>
    <scope>NUCLEOTIDE SEQUENCE</scope>
</reference>
<sequence>MYLNSTSVLWTTVGDTDPFLSTIGVHEDSALCPFLFNAVLDVVSAYIQDQPSWLIMYVDDIVLIDEGPLELECRVKLWKNTLGTGQNKCGAHQVHGLQELGPWHQIGL</sequence>
<gene>
    <name evidence="1" type="ORF">EEDITHA_LOCUS12176</name>
</gene>
<dbReference type="Proteomes" id="UP001153954">
    <property type="component" value="Unassembled WGS sequence"/>
</dbReference>
<dbReference type="EMBL" id="CAKOGL010000017">
    <property type="protein sequence ID" value="CAH2096890.1"/>
    <property type="molecule type" value="Genomic_DNA"/>
</dbReference>
<evidence type="ECO:0000313" key="1">
    <source>
        <dbReference type="EMBL" id="CAH2096890.1"/>
    </source>
</evidence>